<dbReference type="GO" id="GO:0005525">
    <property type="term" value="F:GTP binding"/>
    <property type="evidence" value="ECO:0007669"/>
    <property type="project" value="UniProtKB-UniRule"/>
</dbReference>
<keyword evidence="11" id="KW-0966">Cell projection</keyword>
<dbReference type="CDD" id="cd02189">
    <property type="entry name" value="delta_zeta_tubulin-like"/>
    <property type="match status" value="1"/>
</dbReference>
<dbReference type="PRINTS" id="PR01224">
    <property type="entry name" value="DELTATUBULIN"/>
</dbReference>
<dbReference type="InterPro" id="IPR003008">
    <property type="entry name" value="Tubulin_FtsZ_GTPase"/>
</dbReference>
<comment type="caution">
    <text evidence="17">The sequence shown here is derived from an EMBL/GenBank/DDBJ whole genome shotgun (WGS) entry which is preliminary data.</text>
</comment>
<evidence type="ECO:0000256" key="12">
    <source>
        <dbReference type="ARBA" id="ARBA00030594"/>
    </source>
</evidence>
<dbReference type="AlphaFoldDB" id="A0A232F9P5"/>
<name>A0A232F9P5_9HYME</name>
<evidence type="ECO:0000256" key="1">
    <source>
        <dbReference type="ARBA" id="ARBA00004114"/>
    </source>
</evidence>
<dbReference type="GO" id="GO:0005874">
    <property type="term" value="C:microtubule"/>
    <property type="evidence" value="ECO:0007669"/>
    <property type="project" value="UniProtKB-KW"/>
</dbReference>
<feature type="region of interest" description="Disordered" evidence="15">
    <location>
        <begin position="298"/>
        <end position="318"/>
    </location>
</feature>
<dbReference type="InterPro" id="IPR000217">
    <property type="entry name" value="Tubulin"/>
</dbReference>
<feature type="compositionally biased region" description="Low complexity" evidence="15">
    <location>
        <begin position="307"/>
        <end position="318"/>
    </location>
</feature>
<protein>
    <recommendedName>
        <fullName evidence="5">Tubulin delta chain</fullName>
    </recommendedName>
    <alternativeName>
        <fullName evidence="12">Delta-tubulin</fullName>
    </alternativeName>
</protein>
<dbReference type="Gene3D" id="1.10.287.600">
    <property type="entry name" value="Helix hairpin bin"/>
    <property type="match status" value="1"/>
</dbReference>
<evidence type="ECO:0000259" key="16">
    <source>
        <dbReference type="SMART" id="SM00864"/>
    </source>
</evidence>
<keyword evidence="18" id="KW-1185">Reference proteome</keyword>
<evidence type="ECO:0000256" key="14">
    <source>
        <dbReference type="RuleBase" id="RU000352"/>
    </source>
</evidence>
<dbReference type="SUPFAM" id="SSF55307">
    <property type="entry name" value="Tubulin C-terminal domain-like"/>
    <property type="match status" value="1"/>
</dbReference>
<organism evidence="17 18">
    <name type="scientific">Trichomalopsis sarcophagae</name>
    <dbReference type="NCBI Taxonomy" id="543379"/>
    <lineage>
        <taxon>Eukaryota</taxon>
        <taxon>Metazoa</taxon>
        <taxon>Ecdysozoa</taxon>
        <taxon>Arthropoda</taxon>
        <taxon>Hexapoda</taxon>
        <taxon>Insecta</taxon>
        <taxon>Pterygota</taxon>
        <taxon>Neoptera</taxon>
        <taxon>Endopterygota</taxon>
        <taxon>Hymenoptera</taxon>
        <taxon>Apocrita</taxon>
        <taxon>Proctotrupomorpha</taxon>
        <taxon>Chalcidoidea</taxon>
        <taxon>Pteromalidae</taxon>
        <taxon>Pteromalinae</taxon>
        <taxon>Trichomalopsis</taxon>
    </lineage>
</organism>
<dbReference type="InterPro" id="IPR023123">
    <property type="entry name" value="Tubulin_C"/>
</dbReference>
<evidence type="ECO:0000256" key="2">
    <source>
        <dbReference type="ARBA" id="ARBA00004123"/>
    </source>
</evidence>
<evidence type="ECO:0000256" key="10">
    <source>
        <dbReference type="ARBA" id="ARBA00023242"/>
    </source>
</evidence>
<comment type="subcellular location">
    <subcellularLocation>
        <location evidence="3">Cell projection</location>
        <location evidence="3">Cilium</location>
    </subcellularLocation>
    <subcellularLocation>
        <location evidence="1">Cytoplasm</location>
        <location evidence="1">Cytoskeleton</location>
        <location evidence="1">Microtubule organizing center</location>
        <location evidence="1">Centrosome</location>
        <location evidence="1">Centriole</location>
    </subcellularLocation>
    <subcellularLocation>
        <location evidence="2">Nucleus</location>
    </subcellularLocation>
</comment>
<evidence type="ECO:0000256" key="8">
    <source>
        <dbReference type="ARBA" id="ARBA00022794"/>
    </source>
</evidence>
<evidence type="ECO:0000313" key="18">
    <source>
        <dbReference type="Proteomes" id="UP000215335"/>
    </source>
</evidence>
<dbReference type="GO" id="GO:0005929">
    <property type="term" value="C:cilium"/>
    <property type="evidence" value="ECO:0007669"/>
    <property type="project" value="UniProtKB-SubCell"/>
</dbReference>
<keyword evidence="9 14" id="KW-0342">GTP-binding</keyword>
<dbReference type="InterPro" id="IPR017975">
    <property type="entry name" value="Tubulin_CS"/>
</dbReference>
<dbReference type="Proteomes" id="UP000215335">
    <property type="component" value="Unassembled WGS sequence"/>
</dbReference>
<dbReference type="Pfam" id="PF00091">
    <property type="entry name" value="Tubulin"/>
    <property type="match status" value="1"/>
</dbReference>
<evidence type="ECO:0000256" key="9">
    <source>
        <dbReference type="ARBA" id="ARBA00023134"/>
    </source>
</evidence>
<evidence type="ECO:0000256" key="5">
    <source>
        <dbReference type="ARBA" id="ARBA00014184"/>
    </source>
</evidence>
<dbReference type="STRING" id="543379.A0A232F9P5"/>
<dbReference type="GO" id="GO:0005814">
    <property type="term" value="C:centriole"/>
    <property type="evidence" value="ECO:0007669"/>
    <property type="project" value="UniProtKB-SubCell"/>
</dbReference>
<sequence>MLTIQFGQCGNQLGHSLFRQLSADLDAKDTGISKQANSTYTEKSFEKWFTSINRDGKRLARAVLVDTEHKVVNKICSNSPDRWTYRSQNLICQSSGGSANNWAYGSLVKGPQLKNDVLEITRKEIEKTDSFDGILLLLSSAGGTGSGVGSYTAELLRDEFPNKSIVGSIVLPFTAGEVGVQNYNTMLTLAKFSESVDLSLLFQNEQIHTICASVLKNVETKLFDINDVISKKLCAVFQPVNDDWCTANYLTSTVACHPSYKMATIKSTPYVSPKVSQYESFYHWRLYVQHLKETLRNTSSVDAETKAPSQSASARSAHSYSRAVSNVLVSRGKISENDPMTCDDLRGKDLYVDWIASGERLTHLSQERRLLNQEKFLALVANNSQIHQTLDGIVDKAWNTYVHSAFLHQYKKFGLEEDDFLEAFAKIENVIKDYKNL</sequence>
<dbReference type="Gene3D" id="3.40.50.1440">
    <property type="entry name" value="Tubulin/FtsZ, GTPase domain"/>
    <property type="match status" value="1"/>
</dbReference>
<evidence type="ECO:0000256" key="4">
    <source>
        <dbReference type="ARBA" id="ARBA00009636"/>
    </source>
</evidence>
<dbReference type="GO" id="GO:0007017">
    <property type="term" value="P:microtubule-based process"/>
    <property type="evidence" value="ECO:0007669"/>
    <property type="project" value="InterPro"/>
</dbReference>
<dbReference type="PROSITE" id="PS00227">
    <property type="entry name" value="TUBULIN"/>
    <property type="match status" value="1"/>
</dbReference>
<comment type="function">
    <text evidence="13">Acts as a positive regulator of hedgehog signaling and regulates ciliary function.</text>
</comment>
<evidence type="ECO:0000256" key="3">
    <source>
        <dbReference type="ARBA" id="ARBA00004138"/>
    </source>
</evidence>
<evidence type="ECO:0000256" key="6">
    <source>
        <dbReference type="ARBA" id="ARBA00022701"/>
    </source>
</evidence>
<reference evidence="17 18" key="1">
    <citation type="journal article" date="2017" name="Curr. Biol.">
        <title>The Evolution of Venom by Co-option of Single-Copy Genes.</title>
        <authorList>
            <person name="Martinson E.O."/>
            <person name="Mrinalini"/>
            <person name="Kelkar Y.D."/>
            <person name="Chang C.H."/>
            <person name="Werren J.H."/>
        </authorList>
    </citation>
    <scope>NUCLEOTIDE SEQUENCE [LARGE SCALE GENOMIC DNA]</scope>
    <source>
        <strain evidence="17 18">Alberta</strain>
        <tissue evidence="17">Whole body</tissue>
    </source>
</reference>
<proteinExistence type="inferred from homology"/>
<keyword evidence="10" id="KW-0539">Nucleus</keyword>
<evidence type="ECO:0000256" key="11">
    <source>
        <dbReference type="ARBA" id="ARBA00023273"/>
    </source>
</evidence>
<evidence type="ECO:0000313" key="17">
    <source>
        <dbReference type="EMBL" id="OXU27566.1"/>
    </source>
</evidence>
<keyword evidence="8" id="KW-0970">Cilium biogenesis/degradation</keyword>
<dbReference type="OrthoDB" id="10250004at2759"/>
<dbReference type="SMART" id="SM00864">
    <property type="entry name" value="Tubulin"/>
    <property type="match status" value="1"/>
</dbReference>
<dbReference type="SUPFAM" id="SSF52490">
    <property type="entry name" value="Tubulin nucleotide-binding domain-like"/>
    <property type="match status" value="1"/>
</dbReference>
<dbReference type="EMBL" id="NNAY01000580">
    <property type="protein sequence ID" value="OXU27566.1"/>
    <property type="molecule type" value="Genomic_DNA"/>
</dbReference>
<evidence type="ECO:0000256" key="15">
    <source>
        <dbReference type="SAM" id="MobiDB-lite"/>
    </source>
</evidence>
<dbReference type="InterPro" id="IPR002967">
    <property type="entry name" value="Delta_tubulin"/>
</dbReference>
<dbReference type="InterPro" id="IPR036525">
    <property type="entry name" value="Tubulin/FtsZ_GTPase_sf"/>
</dbReference>
<dbReference type="GO" id="GO:0005200">
    <property type="term" value="F:structural constituent of cytoskeleton"/>
    <property type="evidence" value="ECO:0007669"/>
    <property type="project" value="InterPro"/>
</dbReference>
<comment type="similarity">
    <text evidence="4 14">Belongs to the tubulin family.</text>
</comment>
<dbReference type="GO" id="GO:0005634">
    <property type="term" value="C:nucleus"/>
    <property type="evidence" value="ECO:0007669"/>
    <property type="project" value="UniProtKB-SubCell"/>
</dbReference>
<dbReference type="InterPro" id="IPR008280">
    <property type="entry name" value="Tub_FtsZ_C"/>
</dbReference>
<dbReference type="GO" id="GO:0030030">
    <property type="term" value="P:cell projection organization"/>
    <property type="evidence" value="ECO:0007669"/>
    <property type="project" value="UniProtKB-KW"/>
</dbReference>
<keyword evidence="7 14" id="KW-0547">Nucleotide-binding</keyword>
<evidence type="ECO:0000256" key="7">
    <source>
        <dbReference type="ARBA" id="ARBA00022741"/>
    </source>
</evidence>
<evidence type="ECO:0000256" key="13">
    <source>
        <dbReference type="ARBA" id="ARBA00046149"/>
    </source>
</evidence>
<accession>A0A232F9P5</accession>
<dbReference type="PRINTS" id="PR01161">
    <property type="entry name" value="TUBULIN"/>
</dbReference>
<dbReference type="PANTHER" id="PTHR11588">
    <property type="entry name" value="TUBULIN"/>
    <property type="match status" value="1"/>
</dbReference>
<gene>
    <name evidence="17" type="ORF">TSAR_011521</name>
</gene>
<keyword evidence="6 14" id="KW-0493">Microtubule</keyword>
<feature type="domain" description="Tubulin/FtsZ GTPase" evidence="16">
    <location>
        <begin position="49"/>
        <end position="244"/>
    </location>
</feature>